<dbReference type="Gene3D" id="1.20.1740.10">
    <property type="entry name" value="Amino acid/polyamine transporter I"/>
    <property type="match status" value="1"/>
</dbReference>
<evidence type="ECO:0000256" key="4">
    <source>
        <dbReference type="ARBA" id="ARBA00022989"/>
    </source>
</evidence>
<proteinExistence type="predicted"/>
<dbReference type="InterPro" id="IPR050367">
    <property type="entry name" value="APC_superfamily"/>
</dbReference>
<dbReference type="EMBL" id="AP022345">
    <property type="protein sequence ID" value="BBU68507.1"/>
    <property type="molecule type" value="Genomic_DNA"/>
</dbReference>
<evidence type="ECO:0000313" key="7">
    <source>
        <dbReference type="Proteomes" id="UP000463961"/>
    </source>
</evidence>
<dbReference type="OrthoDB" id="9804700at2"/>
<dbReference type="PANTHER" id="PTHR42770">
    <property type="entry name" value="AMINO ACID TRANSPORTER-RELATED"/>
    <property type="match status" value="1"/>
</dbReference>
<keyword evidence="5" id="KW-0472">Membrane</keyword>
<name>A0A679I1Y1_9RHOO</name>
<dbReference type="PANTHER" id="PTHR42770:SF11">
    <property type="entry name" value="INNER MEMBRANE TRANSPORT PROTEIN YBAT"/>
    <property type="match status" value="1"/>
</dbReference>
<keyword evidence="4" id="KW-1133">Transmembrane helix</keyword>
<protein>
    <submittedName>
        <fullName evidence="6">Amino acid transporter</fullName>
    </submittedName>
</protein>
<dbReference type="Pfam" id="PF13520">
    <property type="entry name" value="AA_permease_2"/>
    <property type="match status" value="1"/>
</dbReference>
<evidence type="ECO:0000256" key="3">
    <source>
        <dbReference type="ARBA" id="ARBA00022692"/>
    </source>
</evidence>
<keyword evidence="7" id="KW-1185">Reference proteome</keyword>
<comment type="subcellular location">
    <subcellularLocation>
        <location evidence="1">Cell membrane</location>
        <topology evidence="1">Multi-pass membrane protein</topology>
    </subcellularLocation>
</comment>
<reference evidence="7" key="1">
    <citation type="submission" date="2020-01" db="EMBL/GenBank/DDBJ databases">
        <title>Phosphoaccumulans saitamaens gen. nov., sp. nov., a polyphosphate accumulating bacterium isolated from surface river water.</title>
        <authorList>
            <person name="Watanabe K."/>
            <person name="Suda W."/>
        </authorList>
    </citation>
    <scope>NUCLEOTIDE SEQUENCE [LARGE SCALE GENOMIC DNA]</scope>
    <source>
        <strain evidence="7">ICHIAU1</strain>
    </source>
</reference>
<accession>A0A679I1Y1</accession>
<dbReference type="RefSeq" id="WP_162050704.1">
    <property type="nucleotide sequence ID" value="NZ_AP019011.1"/>
</dbReference>
<keyword evidence="2" id="KW-1003">Cell membrane</keyword>
<dbReference type="GO" id="GO:0005886">
    <property type="term" value="C:plasma membrane"/>
    <property type="evidence" value="ECO:0007669"/>
    <property type="project" value="UniProtKB-SubCell"/>
</dbReference>
<dbReference type="PIRSF" id="PIRSF006060">
    <property type="entry name" value="AA_transporter"/>
    <property type="match status" value="1"/>
</dbReference>
<organism evidence="6 7">
    <name type="scientific">Fluviibacter phosphoraccumulans</name>
    <dbReference type="NCBI Taxonomy" id="1751046"/>
    <lineage>
        <taxon>Bacteria</taxon>
        <taxon>Pseudomonadati</taxon>
        <taxon>Pseudomonadota</taxon>
        <taxon>Betaproteobacteria</taxon>
        <taxon>Rhodocyclales</taxon>
        <taxon>Fluviibacteraceae</taxon>
        <taxon>Fluviibacter</taxon>
    </lineage>
</organism>
<dbReference type="InterPro" id="IPR002293">
    <property type="entry name" value="AA/rel_permease1"/>
</dbReference>
<dbReference type="GO" id="GO:0022857">
    <property type="term" value="F:transmembrane transporter activity"/>
    <property type="evidence" value="ECO:0007669"/>
    <property type="project" value="InterPro"/>
</dbReference>
<keyword evidence="3" id="KW-0812">Transmembrane</keyword>
<evidence type="ECO:0000313" key="6">
    <source>
        <dbReference type="EMBL" id="BBU68507.1"/>
    </source>
</evidence>
<evidence type="ECO:0000256" key="1">
    <source>
        <dbReference type="ARBA" id="ARBA00004651"/>
    </source>
</evidence>
<dbReference type="Proteomes" id="UP000463961">
    <property type="component" value="Chromosome"/>
</dbReference>
<gene>
    <name evidence="6" type="ORF">ICHIAU1_07900</name>
</gene>
<sequence length="436" mass="44750">MRPSPQPSAPASIANPVKLAGATALGIGGMMGAGLYSLLGMASQHAGNQIAIAFLLGAAAAAFSIYSYARLGAAFPGSGGAANFTVAGFGPGWLSGSLNVFQYLAYLVAAALYAAAFAEYANALSGQSMPVWATRLCAVTVVIAFSLVSLLGAKTVGRAASLAMGFTILALIIFALAGIPDVQPSHLTLPTDNWQGIVIAAGVLYVNYQGFGVVTNASGAMQNPSRELPRAMFLALGVVTFLYLIVSLITVGIWPTSTIEQDSGHVLASIAQGVWGTPGLILISASAMLATVAAVNATIFAASNILSDTARQGTLPRLLTHSEKGVSNALMLSAALVSIMVVALPLAVVGQMASMAFLLVYALITIGHWRITHKTGARRSILGAAIGINFVLFVTLFHSALYDSPTSAYALVVLLIVAGLIAKCFSRNAARFSASP</sequence>
<evidence type="ECO:0000256" key="5">
    <source>
        <dbReference type="ARBA" id="ARBA00023136"/>
    </source>
</evidence>
<dbReference type="AlphaFoldDB" id="A0A679I1Y1"/>
<evidence type="ECO:0000256" key="2">
    <source>
        <dbReference type="ARBA" id="ARBA00022475"/>
    </source>
</evidence>